<dbReference type="InterPro" id="IPR050183">
    <property type="entry name" value="DsbB"/>
</dbReference>
<dbReference type="InterPro" id="IPR003752">
    <property type="entry name" value="DiS_bond_form_DsbB/BdbC"/>
</dbReference>
<organism evidence="16 17">
    <name type="scientific">Sulfurimicrobium lacus</name>
    <dbReference type="NCBI Taxonomy" id="2715678"/>
    <lineage>
        <taxon>Bacteria</taxon>
        <taxon>Pseudomonadati</taxon>
        <taxon>Pseudomonadota</taxon>
        <taxon>Betaproteobacteria</taxon>
        <taxon>Nitrosomonadales</taxon>
        <taxon>Sulfuricellaceae</taxon>
        <taxon>Sulfurimicrobium</taxon>
    </lineage>
</organism>
<protein>
    <recommendedName>
        <fullName evidence="14">Disulfide bond formation protein B</fullName>
    </recommendedName>
    <alternativeName>
        <fullName evidence="14">Disulfide oxidoreductase</fullName>
    </alternativeName>
</protein>
<feature type="transmembrane region" description="Helical" evidence="15">
    <location>
        <begin position="39"/>
        <end position="59"/>
    </location>
</feature>
<evidence type="ECO:0000256" key="5">
    <source>
        <dbReference type="ARBA" id="ARBA00022519"/>
    </source>
</evidence>
<feature type="transmembrane region" description="Helical" evidence="15">
    <location>
        <begin position="139"/>
        <end position="160"/>
    </location>
</feature>
<keyword evidence="8 14" id="KW-1133">Transmembrane helix</keyword>
<dbReference type="GO" id="GO:0015035">
    <property type="term" value="F:protein-disulfide reductase activity"/>
    <property type="evidence" value="ECO:0007669"/>
    <property type="project" value="UniProtKB-UniRule"/>
</dbReference>
<dbReference type="Proteomes" id="UP000502260">
    <property type="component" value="Chromosome"/>
</dbReference>
<comment type="function">
    <text evidence="14">Required for disulfide bond formation in some periplasmic proteins. Acts by oxidizing the DsbA protein.</text>
</comment>
<comment type="caution">
    <text evidence="14">Lacks conserved residue(s) required for the propagation of feature annotation.</text>
</comment>
<evidence type="ECO:0000256" key="8">
    <source>
        <dbReference type="ARBA" id="ARBA00022989"/>
    </source>
</evidence>
<evidence type="ECO:0000313" key="16">
    <source>
        <dbReference type="EMBL" id="BCB26815.1"/>
    </source>
</evidence>
<feature type="disulfide bond" description="Redox-active" evidence="14">
    <location>
        <begin position="35"/>
        <end position="38"/>
    </location>
</feature>
<dbReference type="HAMAP" id="MF_00286">
    <property type="entry name" value="DsbB"/>
    <property type="match status" value="1"/>
</dbReference>
<evidence type="ECO:0000256" key="14">
    <source>
        <dbReference type="HAMAP-Rule" id="MF_00286"/>
    </source>
</evidence>
<feature type="transmembrane region" description="Helical" evidence="15">
    <location>
        <begin position="7"/>
        <end position="27"/>
    </location>
</feature>
<feature type="transmembrane region" description="Helical" evidence="15">
    <location>
        <begin position="66"/>
        <end position="88"/>
    </location>
</feature>
<sequence>MIITFRAMFLAVLACCLIVLGFGLYVQHGLHIEPCPLCILQRIAFICVGLTALVAYLLNPGIVGRMFFGLLTALFSAVGAAVAARNIWLQHLPPDKVPECGPGLDYLLDAFPLAKVLPMVLKGSGECAKVAWTMFGLSIPAWALGWFLVFFMAGVAAMFLRERR</sequence>
<name>A0A6F8VDH7_9PROT</name>
<comment type="subcellular location">
    <subcellularLocation>
        <location evidence="1">Cell inner membrane</location>
        <topology evidence="1">Multi-pass membrane protein</topology>
    </subcellularLocation>
    <subcellularLocation>
        <location evidence="14">Cell membrane</location>
        <topology evidence="14">Multi-pass membrane protein</topology>
    </subcellularLocation>
</comment>
<dbReference type="PANTHER" id="PTHR36570">
    <property type="entry name" value="DISULFIDE BOND FORMATION PROTEIN B"/>
    <property type="match status" value="1"/>
</dbReference>
<feature type="topological domain" description="Periplasmic" evidence="14">
    <location>
        <begin position="26"/>
        <end position="43"/>
    </location>
</feature>
<evidence type="ECO:0000256" key="2">
    <source>
        <dbReference type="ARBA" id="ARBA00008823"/>
    </source>
</evidence>
<evidence type="ECO:0000256" key="6">
    <source>
        <dbReference type="ARBA" id="ARBA00022692"/>
    </source>
</evidence>
<evidence type="ECO:0000256" key="12">
    <source>
        <dbReference type="ARBA" id="ARBA00023186"/>
    </source>
</evidence>
<dbReference type="GO" id="GO:0005886">
    <property type="term" value="C:plasma membrane"/>
    <property type="evidence" value="ECO:0007669"/>
    <property type="project" value="UniProtKB-SubCell"/>
</dbReference>
<dbReference type="GO" id="GO:0009055">
    <property type="term" value="F:electron transfer activity"/>
    <property type="evidence" value="ECO:0007669"/>
    <property type="project" value="UniProtKB-UniRule"/>
</dbReference>
<feature type="topological domain" description="Cytoplasmic" evidence="14">
    <location>
        <begin position="161"/>
        <end position="164"/>
    </location>
</feature>
<dbReference type="InterPro" id="IPR023380">
    <property type="entry name" value="DsbB-like_sf"/>
</dbReference>
<dbReference type="GO" id="GO:0006457">
    <property type="term" value="P:protein folding"/>
    <property type="evidence" value="ECO:0007669"/>
    <property type="project" value="InterPro"/>
</dbReference>
<dbReference type="KEGG" id="slac:SKTS_17010"/>
<dbReference type="RefSeq" id="WP_173063286.1">
    <property type="nucleotide sequence ID" value="NZ_AP022853.1"/>
</dbReference>
<feature type="topological domain" description="Cytoplasmic" evidence="14">
    <location>
        <begin position="61"/>
        <end position="66"/>
    </location>
</feature>
<keyword evidence="7 14" id="KW-0249">Electron transport</keyword>
<evidence type="ECO:0000256" key="9">
    <source>
        <dbReference type="ARBA" id="ARBA00023002"/>
    </source>
</evidence>
<keyword evidence="6 14" id="KW-0812">Transmembrane</keyword>
<evidence type="ECO:0000256" key="10">
    <source>
        <dbReference type="ARBA" id="ARBA00023136"/>
    </source>
</evidence>
<keyword evidence="13 14" id="KW-0676">Redox-active center</keyword>
<dbReference type="PANTHER" id="PTHR36570:SF3">
    <property type="entry name" value="DISULFIDE BOND FORMATION PROTEIN B"/>
    <property type="match status" value="1"/>
</dbReference>
<evidence type="ECO:0000256" key="1">
    <source>
        <dbReference type="ARBA" id="ARBA00004429"/>
    </source>
</evidence>
<evidence type="ECO:0000256" key="3">
    <source>
        <dbReference type="ARBA" id="ARBA00022448"/>
    </source>
</evidence>
<keyword evidence="12 14" id="KW-0143">Chaperone</keyword>
<accession>A0A6F8VDH7</accession>
<keyword evidence="3 14" id="KW-0813">Transport</keyword>
<keyword evidence="11 14" id="KW-1015">Disulfide bond</keyword>
<dbReference type="Gene3D" id="1.20.1550.10">
    <property type="entry name" value="DsbB-like"/>
    <property type="match status" value="1"/>
</dbReference>
<keyword evidence="5" id="KW-0997">Cell inner membrane</keyword>
<dbReference type="EMBL" id="AP022853">
    <property type="protein sequence ID" value="BCB26815.1"/>
    <property type="molecule type" value="Genomic_DNA"/>
</dbReference>
<dbReference type="AlphaFoldDB" id="A0A6F8VDH7"/>
<evidence type="ECO:0000256" key="13">
    <source>
        <dbReference type="ARBA" id="ARBA00023284"/>
    </source>
</evidence>
<comment type="similarity">
    <text evidence="2 14">Belongs to the DsbB family.</text>
</comment>
<dbReference type="Pfam" id="PF02600">
    <property type="entry name" value="DsbB"/>
    <property type="match status" value="1"/>
</dbReference>
<proteinExistence type="inferred from homology"/>
<keyword evidence="4 14" id="KW-1003">Cell membrane</keyword>
<keyword evidence="9 14" id="KW-0560">Oxidoreductase</keyword>
<gene>
    <name evidence="14 16" type="primary">dsbB</name>
    <name evidence="16" type="ORF">SKTS_17010</name>
</gene>
<dbReference type="SUPFAM" id="SSF158442">
    <property type="entry name" value="DsbB-like"/>
    <property type="match status" value="1"/>
</dbReference>
<evidence type="ECO:0000313" key="17">
    <source>
        <dbReference type="Proteomes" id="UP000502260"/>
    </source>
</evidence>
<evidence type="ECO:0000256" key="15">
    <source>
        <dbReference type="SAM" id="Phobius"/>
    </source>
</evidence>
<evidence type="ECO:0000256" key="4">
    <source>
        <dbReference type="ARBA" id="ARBA00022475"/>
    </source>
</evidence>
<keyword evidence="10 14" id="KW-0472">Membrane</keyword>
<evidence type="ECO:0000256" key="11">
    <source>
        <dbReference type="ARBA" id="ARBA00023157"/>
    </source>
</evidence>
<feature type="topological domain" description="Cytoplasmic" evidence="14">
    <location>
        <begin position="1"/>
        <end position="8"/>
    </location>
</feature>
<dbReference type="InterPro" id="IPR022920">
    <property type="entry name" value="Disulphide_bond_form_DsbB"/>
</dbReference>
<reference evidence="17" key="1">
    <citation type="submission" date="2020-03" db="EMBL/GenBank/DDBJ databases">
        <title>Complete genome sequence of sulfur-oxidizing bacterium skT11.</title>
        <authorList>
            <person name="Kanda M."/>
            <person name="Kojima H."/>
            <person name="Fukui M."/>
        </authorList>
    </citation>
    <scope>NUCLEOTIDE SEQUENCE [LARGE SCALE GENOMIC DNA]</scope>
    <source>
        <strain evidence="17">skT11</strain>
    </source>
</reference>
<keyword evidence="17" id="KW-1185">Reference proteome</keyword>
<evidence type="ECO:0000256" key="7">
    <source>
        <dbReference type="ARBA" id="ARBA00022982"/>
    </source>
</evidence>